<keyword evidence="3" id="KW-0540">Nuclease</keyword>
<dbReference type="AlphaFoldDB" id="A0A368P3E3"/>
<feature type="compositionally biased region" description="Basic and acidic residues" evidence="1">
    <location>
        <begin position="16"/>
        <end position="25"/>
    </location>
</feature>
<dbReference type="CDD" id="cd00085">
    <property type="entry name" value="HNHc"/>
    <property type="match status" value="1"/>
</dbReference>
<feature type="domain" description="HNH" evidence="2">
    <location>
        <begin position="38"/>
        <end position="93"/>
    </location>
</feature>
<dbReference type="GO" id="GO:0008270">
    <property type="term" value="F:zinc ion binding"/>
    <property type="evidence" value="ECO:0007669"/>
    <property type="project" value="InterPro"/>
</dbReference>
<evidence type="ECO:0000259" key="2">
    <source>
        <dbReference type="Pfam" id="PF01844"/>
    </source>
</evidence>
<gene>
    <name evidence="3" type="ORF">DU428_08415</name>
</gene>
<dbReference type="InterPro" id="IPR003615">
    <property type="entry name" value="HNH_nuc"/>
</dbReference>
<evidence type="ECO:0000256" key="1">
    <source>
        <dbReference type="SAM" id="MobiDB-lite"/>
    </source>
</evidence>
<dbReference type="InterPro" id="IPR002711">
    <property type="entry name" value="HNH"/>
</dbReference>
<proteinExistence type="predicted"/>
<dbReference type="GO" id="GO:0003676">
    <property type="term" value="F:nucleic acid binding"/>
    <property type="evidence" value="ECO:0007669"/>
    <property type="project" value="InterPro"/>
</dbReference>
<organism evidence="3 4">
    <name type="scientific">Oceanihabitans sediminis</name>
    <dbReference type="NCBI Taxonomy" id="1812012"/>
    <lineage>
        <taxon>Bacteria</taxon>
        <taxon>Pseudomonadati</taxon>
        <taxon>Bacteroidota</taxon>
        <taxon>Flavobacteriia</taxon>
        <taxon>Flavobacteriales</taxon>
        <taxon>Flavobacteriaceae</taxon>
        <taxon>Oceanihabitans</taxon>
    </lineage>
</organism>
<dbReference type="OrthoDB" id="1340280at2"/>
<dbReference type="RefSeq" id="WP_113966820.1">
    <property type="nucleotide sequence ID" value="NZ_QNRP01000013.1"/>
</dbReference>
<reference evidence="3 4" key="1">
    <citation type="submission" date="2018-07" db="EMBL/GenBank/DDBJ databases">
        <title>Oceanihabitans testaceum sp. nov., isolated from marine sediment.</title>
        <authorList>
            <person name="Li C.-M."/>
        </authorList>
    </citation>
    <scope>NUCLEOTIDE SEQUENCE [LARGE SCALE GENOMIC DNA]</scope>
    <source>
        <strain evidence="3 4">S9-10</strain>
    </source>
</reference>
<sequence>MSVRETFPKRRTNPSKSEKGKNYQKHKPDLEEDFNHCCGYCGAFDGFGYTRTYFEIDHFVPKDFLMNSGSQIGLSKYSNLVYSCRFCNNNKSKHWPSQRDDVYHNGSIGFIEPCDPDYDNHLYRTSDGGILWHTPLGKWMATIAFKFDQRMEEIKLLWNYNKTRIAIEKIIEELINYPEDSSEYKEIENKLNPICKKHYFLQRQLASFYNE</sequence>
<protein>
    <submittedName>
        <fullName evidence="3">HNH endonuclease</fullName>
    </submittedName>
</protein>
<keyword evidence="4" id="KW-1185">Reference proteome</keyword>
<accession>A0A368P3E3</accession>
<dbReference type="Gene3D" id="1.10.30.50">
    <property type="match status" value="1"/>
</dbReference>
<dbReference type="EMBL" id="QPIG01000003">
    <property type="protein sequence ID" value="RCU56963.1"/>
    <property type="molecule type" value="Genomic_DNA"/>
</dbReference>
<comment type="caution">
    <text evidence="3">The sequence shown here is derived from an EMBL/GenBank/DDBJ whole genome shotgun (WGS) entry which is preliminary data.</text>
</comment>
<keyword evidence="3" id="KW-0255">Endonuclease</keyword>
<dbReference type="Proteomes" id="UP000252249">
    <property type="component" value="Unassembled WGS sequence"/>
</dbReference>
<keyword evidence="3" id="KW-0378">Hydrolase</keyword>
<evidence type="ECO:0000313" key="3">
    <source>
        <dbReference type="EMBL" id="RCU56963.1"/>
    </source>
</evidence>
<name>A0A368P3E3_9FLAO</name>
<dbReference type="GO" id="GO:0004519">
    <property type="term" value="F:endonuclease activity"/>
    <property type="evidence" value="ECO:0007669"/>
    <property type="project" value="UniProtKB-KW"/>
</dbReference>
<dbReference type="Pfam" id="PF01844">
    <property type="entry name" value="HNH"/>
    <property type="match status" value="1"/>
</dbReference>
<evidence type="ECO:0000313" key="4">
    <source>
        <dbReference type="Proteomes" id="UP000252249"/>
    </source>
</evidence>
<feature type="region of interest" description="Disordered" evidence="1">
    <location>
        <begin position="1"/>
        <end position="25"/>
    </location>
</feature>